<reference evidence="1 2" key="1">
    <citation type="journal article" date="2014" name="PLoS ONE">
        <title>Identification and Characterization of a New Erythromycin Biosynthetic Gene Cluster in Actinopolyspora erythraea YIM90600, a Novel Erythronolide-Producing Halophilic Actinomycete Isolated from Salt Field.</title>
        <authorList>
            <person name="Chen D."/>
            <person name="Feng J."/>
            <person name="Huang L."/>
            <person name="Zhang Q."/>
            <person name="Wu J."/>
            <person name="Zhu X."/>
            <person name="Duan Y."/>
            <person name="Xu Z."/>
        </authorList>
    </citation>
    <scope>NUCLEOTIDE SEQUENCE [LARGE SCALE GENOMIC DNA]</scope>
    <source>
        <strain evidence="1 2">YIM90600</strain>
    </source>
</reference>
<accession>A0ABR4WYE8</accession>
<name>A0ABR4WYE8_9ACTN</name>
<proteinExistence type="predicted"/>
<organism evidence="1 2">
    <name type="scientific">Actinopolyspora erythraea</name>
    <dbReference type="NCBI Taxonomy" id="414996"/>
    <lineage>
        <taxon>Bacteria</taxon>
        <taxon>Bacillati</taxon>
        <taxon>Actinomycetota</taxon>
        <taxon>Actinomycetes</taxon>
        <taxon>Actinopolysporales</taxon>
        <taxon>Actinopolysporaceae</taxon>
        <taxon>Actinopolyspora</taxon>
    </lineage>
</organism>
<evidence type="ECO:0000313" key="1">
    <source>
        <dbReference type="EMBL" id="KGI79351.1"/>
    </source>
</evidence>
<keyword evidence="2" id="KW-1185">Reference proteome</keyword>
<gene>
    <name evidence="1" type="ORF">IL38_23905</name>
</gene>
<comment type="caution">
    <text evidence="1">The sequence shown here is derived from an EMBL/GenBank/DDBJ whole genome shotgun (WGS) entry which is preliminary data.</text>
</comment>
<protein>
    <submittedName>
        <fullName evidence="1">Uncharacterized protein</fullName>
    </submittedName>
</protein>
<evidence type="ECO:0000313" key="2">
    <source>
        <dbReference type="Proteomes" id="UP000029737"/>
    </source>
</evidence>
<sequence>MDLMKLLAPILKITLGAFALLMGLSLALYGLGEAAAALHLPGIQQYSSPQHAGYYVVDGLSTGVSNVVMNALGSLHIT</sequence>
<dbReference type="RefSeq" id="WP_043578843.1">
    <property type="nucleotide sequence ID" value="NZ_KN214181.1"/>
</dbReference>
<dbReference type="EMBL" id="JPMV01000046">
    <property type="protein sequence ID" value="KGI79351.1"/>
    <property type="molecule type" value="Genomic_DNA"/>
</dbReference>
<dbReference type="Proteomes" id="UP000029737">
    <property type="component" value="Unassembled WGS sequence"/>
</dbReference>